<evidence type="ECO:0000256" key="5">
    <source>
        <dbReference type="ARBA" id="ARBA00023002"/>
    </source>
</evidence>
<reference evidence="8" key="1">
    <citation type="submission" date="2018-04" db="EMBL/GenBank/DDBJ databases">
        <authorList>
            <person name="Go L.Y."/>
            <person name="Mitchell J.A."/>
        </authorList>
    </citation>
    <scope>NUCLEOTIDE SEQUENCE</scope>
    <source>
        <tissue evidence="8">Whole organism</tissue>
    </source>
</reference>
<dbReference type="GO" id="GO:0005506">
    <property type="term" value="F:iron ion binding"/>
    <property type="evidence" value="ECO:0007669"/>
    <property type="project" value="InterPro"/>
</dbReference>
<keyword evidence="4" id="KW-0479">Metal-binding</keyword>
<dbReference type="VEuPathDB" id="VectorBase:CSON014232"/>
<keyword evidence="7" id="KW-0503">Monooxygenase</keyword>
<dbReference type="AlphaFoldDB" id="A0A336LGQ1"/>
<organism evidence="8">
    <name type="scientific">Culicoides sonorensis</name>
    <name type="common">Biting midge</name>
    <dbReference type="NCBI Taxonomy" id="179676"/>
    <lineage>
        <taxon>Eukaryota</taxon>
        <taxon>Metazoa</taxon>
        <taxon>Ecdysozoa</taxon>
        <taxon>Arthropoda</taxon>
        <taxon>Hexapoda</taxon>
        <taxon>Insecta</taxon>
        <taxon>Pterygota</taxon>
        <taxon>Neoptera</taxon>
        <taxon>Endopterygota</taxon>
        <taxon>Diptera</taxon>
        <taxon>Nematocera</taxon>
        <taxon>Chironomoidea</taxon>
        <taxon>Ceratopogonidae</taxon>
        <taxon>Ceratopogoninae</taxon>
        <taxon>Culicoides</taxon>
        <taxon>Monoculicoides</taxon>
    </lineage>
</organism>
<dbReference type="GO" id="GO:0020037">
    <property type="term" value="F:heme binding"/>
    <property type="evidence" value="ECO:0007669"/>
    <property type="project" value="InterPro"/>
</dbReference>
<dbReference type="EMBL" id="UFQS01007804">
    <property type="protein sequence ID" value="SSX17056.1"/>
    <property type="molecule type" value="Genomic_DNA"/>
</dbReference>
<sequence>GHDTTAAGSSFVLCMLGIHKDVQVKCYDEVKRIFGDSDRPCTFADTLEMKYLERVIFETLRMYPPVPIIARKVNQDVKLATIDATIPAGSTVVIATYKIHRRPDIYHNPDKFNPDNFLPMLETAHYTNQISDEEIKNQVDTIMFE</sequence>
<keyword evidence="5" id="KW-0560">Oxidoreductase</keyword>
<dbReference type="GO" id="GO:0004497">
    <property type="term" value="F:monooxygenase activity"/>
    <property type="evidence" value="ECO:0007669"/>
    <property type="project" value="UniProtKB-KW"/>
</dbReference>
<keyword evidence="6" id="KW-0408">Iron</keyword>
<evidence type="ECO:0000313" key="8">
    <source>
        <dbReference type="EMBL" id="SSX17056.1"/>
    </source>
</evidence>
<evidence type="ECO:0000256" key="3">
    <source>
        <dbReference type="ARBA" id="ARBA00022617"/>
    </source>
</evidence>
<dbReference type="SUPFAM" id="SSF48264">
    <property type="entry name" value="Cytochrome P450"/>
    <property type="match status" value="1"/>
</dbReference>
<evidence type="ECO:0000256" key="1">
    <source>
        <dbReference type="ARBA" id="ARBA00001971"/>
    </source>
</evidence>
<accession>A0A336LGQ1</accession>
<comment type="cofactor">
    <cofactor evidence="1">
        <name>heme</name>
        <dbReference type="ChEBI" id="CHEBI:30413"/>
    </cofactor>
</comment>
<dbReference type="InterPro" id="IPR002401">
    <property type="entry name" value="Cyt_P450_E_grp-I"/>
</dbReference>
<evidence type="ECO:0000256" key="2">
    <source>
        <dbReference type="ARBA" id="ARBA00010617"/>
    </source>
</evidence>
<dbReference type="InterPro" id="IPR036396">
    <property type="entry name" value="Cyt_P450_sf"/>
</dbReference>
<dbReference type="Pfam" id="PF00067">
    <property type="entry name" value="p450"/>
    <property type="match status" value="1"/>
</dbReference>
<protein>
    <submittedName>
        <fullName evidence="8">CSON014232 protein</fullName>
    </submittedName>
</protein>
<dbReference type="PRINTS" id="PR00463">
    <property type="entry name" value="EP450I"/>
</dbReference>
<dbReference type="GO" id="GO:0016705">
    <property type="term" value="F:oxidoreductase activity, acting on paired donors, with incorporation or reduction of molecular oxygen"/>
    <property type="evidence" value="ECO:0007669"/>
    <property type="project" value="InterPro"/>
</dbReference>
<name>A0A336LGQ1_CULSO</name>
<evidence type="ECO:0000256" key="4">
    <source>
        <dbReference type="ARBA" id="ARBA00022723"/>
    </source>
</evidence>
<evidence type="ECO:0000256" key="7">
    <source>
        <dbReference type="ARBA" id="ARBA00023033"/>
    </source>
</evidence>
<dbReference type="EMBL" id="UFQT01007804">
    <property type="protein sequence ID" value="SSX36194.1"/>
    <property type="molecule type" value="Genomic_DNA"/>
</dbReference>
<evidence type="ECO:0000313" key="9">
    <source>
        <dbReference type="EMBL" id="SSX36194.1"/>
    </source>
</evidence>
<dbReference type="InterPro" id="IPR050196">
    <property type="entry name" value="Cytochrome_P450_Monoox"/>
</dbReference>
<proteinExistence type="inferred from homology"/>
<gene>
    <name evidence="8" type="primary">CSON014232</name>
</gene>
<evidence type="ECO:0000256" key="6">
    <source>
        <dbReference type="ARBA" id="ARBA00023004"/>
    </source>
</evidence>
<reference evidence="9" key="2">
    <citation type="submission" date="2018-07" db="EMBL/GenBank/DDBJ databases">
        <authorList>
            <person name="Quirk P.G."/>
            <person name="Krulwich T.A."/>
        </authorList>
    </citation>
    <scope>NUCLEOTIDE SEQUENCE</scope>
</reference>
<dbReference type="InterPro" id="IPR001128">
    <property type="entry name" value="Cyt_P450"/>
</dbReference>
<dbReference type="PANTHER" id="PTHR24291:SF106">
    <property type="entry name" value="CYTOCHROME P450 4G1-RELATED"/>
    <property type="match status" value="1"/>
</dbReference>
<dbReference type="PANTHER" id="PTHR24291">
    <property type="entry name" value="CYTOCHROME P450 FAMILY 4"/>
    <property type="match status" value="1"/>
</dbReference>
<comment type="similarity">
    <text evidence="2">Belongs to the cytochrome P450 family.</text>
</comment>
<dbReference type="Gene3D" id="1.10.630.10">
    <property type="entry name" value="Cytochrome P450"/>
    <property type="match status" value="1"/>
</dbReference>
<keyword evidence="3" id="KW-0349">Heme</keyword>